<keyword evidence="7 10" id="KW-0472">Membrane</keyword>
<dbReference type="STRING" id="7868.ENSCMIP00000019301"/>
<dbReference type="SMART" id="SM00369">
    <property type="entry name" value="LRR_TYP"/>
    <property type="match status" value="3"/>
</dbReference>
<dbReference type="InterPro" id="IPR001611">
    <property type="entry name" value="Leu-rich_rpt"/>
</dbReference>
<dbReference type="InterPro" id="IPR003591">
    <property type="entry name" value="Leu-rich_rpt_typical-subtyp"/>
</dbReference>
<dbReference type="InParanoid" id="A0A4W3HSS0"/>
<reference evidence="14" key="1">
    <citation type="journal article" date="2006" name="Science">
        <title>Ancient noncoding elements conserved in the human genome.</title>
        <authorList>
            <person name="Venkatesh B."/>
            <person name="Kirkness E.F."/>
            <person name="Loh Y.H."/>
            <person name="Halpern A.L."/>
            <person name="Lee A.P."/>
            <person name="Johnson J."/>
            <person name="Dandona N."/>
            <person name="Viswanathan L.D."/>
            <person name="Tay A."/>
            <person name="Venter J.C."/>
            <person name="Strausberg R.L."/>
            <person name="Brenner S."/>
        </authorList>
    </citation>
    <scope>NUCLEOTIDE SEQUENCE [LARGE SCALE GENOMIC DNA]</scope>
</reference>
<evidence type="ECO:0000256" key="5">
    <source>
        <dbReference type="ARBA" id="ARBA00022737"/>
    </source>
</evidence>
<dbReference type="OMA" id="NDFICHS"/>
<protein>
    <recommendedName>
        <fullName evidence="9">Leucine-rich repeat-containing protein 3</fullName>
    </recommendedName>
</protein>
<evidence type="ECO:0000256" key="11">
    <source>
        <dbReference type="SAM" id="SignalP"/>
    </source>
</evidence>
<keyword evidence="4 11" id="KW-0732">Signal</keyword>
<keyword evidence="3 10" id="KW-0812">Transmembrane</keyword>
<organism evidence="13 14">
    <name type="scientific">Callorhinchus milii</name>
    <name type="common">Ghost shark</name>
    <dbReference type="NCBI Taxonomy" id="7868"/>
    <lineage>
        <taxon>Eukaryota</taxon>
        <taxon>Metazoa</taxon>
        <taxon>Chordata</taxon>
        <taxon>Craniata</taxon>
        <taxon>Vertebrata</taxon>
        <taxon>Chondrichthyes</taxon>
        <taxon>Holocephali</taxon>
        <taxon>Chimaeriformes</taxon>
        <taxon>Callorhinchidae</taxon>
        <taxon>Callorhinchus</taxon>
    </lineage>
</organism>
<evidence type="ECO:0000256" key="8">
    <source>
        <dbReference type="ARBA" id="ARBA00049658"/>
    </source>
</evidence>
<dbReference type="SMART" id="SM00013">
    <property type="entry name" value="LRRNT"/>
    <property type="match status" value="1"/>
</dbReference>
<evidence type="ECO:0000256" key="4">
    <source>
        <dbReference type="ARBA" id="ARBA00022729"/>
    </source>
</evidence>
<comment type="similarity">
    <text evidence="8">Belongs to the LRRC3 family.</text>
</comment>
<accession>A0A4W3HSS0</accession>
<name>A0A4W3HSS0_CALMI</name>
<dbReference type="Gene3D" id="3.80.10.10">
    <property type="entry name" value="Ribonuclease Inhibitor"/>
    <property type="match status" value="1"/>
</dbReference>
<dbReference type="PANTHER" id="PTHR24369:SF170">
    <property type="entry name" value="LEUCINE-RICH REPEAT-CONTAINING PROTEIN 3"/>
    <property type="match status" value="1"/>
</dbReference>
<evidence type="ECO:0000256" key="9">
    <source>
        <dbReference type="ARBA" id="ARBA00049749"/>
    </source>
</evidence>
<dbReference type="InterPro" id="IPR050541">
    <property type="entry name" value="LRR_TM_domain-containing"/>
</dbReference>
<keyword evidence="14" id="KW-1185">Reference proteome</keyword>
<evidence type="ECO:0000256" key="6">
    <source>
        <dbReference type="ARBA" id="ARBA00022989"/>
    </source>
</evidence>
<dbReference type="GO" id="GO:0005886">
    <property type="term" value="C:plasma membrane"/>
    <property type="evidence" value="ECO:0007669"/>
    <property type="project" value="TreeGrafter"/>
</dbReference>
<dbReference type="Pfam" id="PF13855">
    <property type="entry name" value="LRR_8"/>
    <property type="match status" value="1"/>
</dbReference>
<proteinExistence type="inferred from homology"/>
<dbReference type="GeneTree" id="ENSGT00940000154360"/>
<dbReference type="Pfam" id="PF00560">
    <property type="entry name" value="LRR_1"/>
    <property type="match status" value="1"/>
</dbReference>
<reference evidence="13" key="4">
    <citation type="submission" date="2025-08" db="UniProtKB">
        <authorList>
            <consortium name="Ensembl"/>
        </authorList>
    </citation>
    <scope>IDENTIFICATION</scope>
</reference>
<evidence type="ECO:0000256" key="7">
    <source>
        <dbReference type="ARBA" id="ARBA00023136"/>
    </source>
</evidence>
<reference evidence="13" key="5">
    <citation type="submission" date="2025-09" db="UniProtKB">
        <authorList>
            <consortium name="Ensembl"/>
        </authorList>
    </citation>
    <scope>IDENTIFICATION</scope>
</reference>
<dbReference type="InterPro" id="IPR000372">
    <property type="entry name" value="LRRNT"/>
</dbReference>
<feature type="domain" description="LRRNT" evidence="12">
    <location>
        <begin position="35"/>
        <end position="71"/>
    </location>
</feature>
<evidence type="ECO:0000313" key="14">
    <source>
        <dbReference type="Proteomes" id="UP000314986"/>
    </source>
</evidence>
<dbReference type="Proteomes" id="UP000314986">
    <property type="component" value="Unassembled WGS sequence"/>
</dbReference>
<reference evidence="14" key="3">
    <citation type="journal article" date="2014" name="Nature">
        <title>Elephant shark genome provides unique insights into gnathostome evolution.</title>
        <authorList>
            <consortium name="International Elephant Shark Genome Sequencing Consortium"/>
            <person name="Venkatesh B."/>
            <person name="Lee A.P."/>
            <person name="Ravi V."/>
            <person name="Maurya A.K."/>
            <person name="Lian M.M."/>
            <person name="Swann J.B."/>
            <person name="Ohta Y."/>
            <person name="Flajnik M.F."/>
            <person name="Sutoh Y."/>
            <person name="Kasahara M."/>
            <person name="Hoon S."/>
            <person name="Gangu V."/>
            <person name="Roy S.W."/>
            <person name="Irimia M."/>
            <person name="Korzh V."/>
            <person name="Kondrychyn I."/>
            <person name="Lim Z.W."/>
            <person name="Tay B.H."/>
            <person name="Tohari S."/>
            <person name="Kong K.W."/>
            <person name="Ho S."/>
            <person name="Lorente-Galdos B."/>
            <person name="Quilez J."/>
            <person name="Marques-Bonet T."/>
            <person name="Raney B.J."/>
            <person name="Ingham P.W."/>
            <person name="Tay A."/>
            <person name="Hillier L.W."/>
            <person name="Minx P."/>
            <person name="Boehm T."/>
            <person name="Wilson R.K."/>
            <person name="Brenner S."/>
            <person name="Warren W.C."/>
        </authorList>
    </citation>
    <scope>NUCLEOTIDE SEQUENCE [LARGE SCALE GENOMIC DNA]</scope>
</reference>
<dbReference type="PROSITE" id="PS51450">
    <property type="entry name" value="LRR"/>
    <property type="match status" value="1"/>
</dbReference>
<evidence type="ECO:0000256" key="10">
    <source>
        <dbReference type="SAM" id="Phobius"/>
    </source>
</evidence>
<keyword evidence="6 10" id="KW-1133">Transmembrane helix</keyword>
<dbReference type="PANTHER" id="PTHR24369">
    <property type="entry name" value="ANTIGEN BSP, PUTATIVE-RELATED"/>
    <property type="match status" value="1"/>
</dbReference>
<gene>
    <name evidence="13" type="primary">lrrc3</name>
</gene>
<keyword evidence="5" id="KW-0677">Repeat</keyword>
<feature type="chain" id="PRO_5021270079" description="Leucine-rich repeat-containing protein 3" evidence="11">
    <location>
        <begin position="35"/>
        <end position="262"/>
    </location>
</feature>
<reference evidence="14" key="2">
    <citation type="journal article" date="2007" name="PLoS Biol.">
        <title>Survey sequencing and comparative analysis of the elephant shark (Callorhinchus milii) genome.</title>
        <authorList>
            <person name="Venkatesh B."/>
            <person name="Kirkness E.F."/>
            <person name="Loh Y.H."/>
            <person name="Halpern A.L."/>
            <person name="Lee A.P."/>
            <person name="Johnson J."/>
            <person name="Dandona N."/>
            <person name="Viswanathan L.D."/>
            <person name="Tay A."/>
            <person name="Venter J.C."/>
            <person name="Strausberg R.L."/>
            <person name="Brenner S."/>
        </authorList>
    </citation>
    <scope>NUCLEOTIDE SEQUENCE [LARGE SCALE GENOMIC DNA]</scope>
</reference>
<dbReference type="FunFam" id="3.80.10.10:FF:000069">
    <property type="entry name" value="leucine-rich repeat-containing protein 3B"/>
    <property type="match status" value="1"/>
</dbReference>
<dbReference type="AlphaFoldDB" id="A0A4W3HSS0"/>
<evidence type="ECO:0000256" key="1">
    <source>
        <dbReference type="ARBA" id="ARBA00004167"/>
    </source>
</evidence>
<dbReference type="SUPFAM" id="SSF52058">
    <property type="entry name" value="L domain-like"/>
    <property type="match status" value="1"/>
</dbReference>
<evidence type="ECO:0000259" key="12">
    <source>
        <dbReference type="SMART" id="SM00013"/>
    </source>
</evidence>
<comment type="subcellular location">
    <subcellularLocation>
        <location evidence="1">Membrane</location>
        <topology evidence="1">Single-pass membrane protein</topology>
    </subcellularLocation>
</comment>
<evidence type="ECO:0000256" key="3">
    <source>
        <dbReference type="ARBA" id="ARBA00022692"/>
    </source>
</evidence>
<evidence type="ECO:0000313" key="13">
    <source>
        <dbReference type="Ensembl" id="ENSCMIP00000019301.1"/>
    </source>
</evidence>
<dbReference type="Ensembl" id="ENSCMIT00000019665.1">
    <property type="protein sequence ID" value="ENSCMIP00000019301.1"/>
    <property type="gene ID" value="ENSCMIG00000009007.1"/>
</dbReference>
<feature type="transmembrane region" description="Helical" evidence="10">
    <location>
        <begin position="208"/>
        <end position="229"/>
    </location>
</feature>
<evidence type="ECO:0000256" key="2">
    <source>
        <dbReference type="ARBA" id="ARBA00022614"/>
    </source>
</evidence>
<sequence length="262" mass="29782">MLWTGLTWIRLKVAHSMALGTLLLLLPFLQVVTTSCPKSCKCLDKNGMKFVQCTDKNLKEIPADIPADTVTLHLDSNKITKIPNNAFKDLYLLKELDLSKNAIELIDIGAFKGISEGLKMLDLSSNNIQSVPKEVFSKIKAKIRLSDNPWHCECLLQQVIEELTLDPETVNEFICQSSVQDEYTGKPLIQVLNSGINFCNIHQKTTDIAMFITMFGWFTMVISYIVYYVRQNQEDARRHLEYLKSLPSTQITKEFDTISTVL</sequence>
<keyword evidence="2" id="KW-0433">Leucine-rich repeat</keyword>
<dbReference type="InterPro" id="IPR032675">
    <property type="entry name" value="LRR_dom_sf"/>
</dbReference>
<feature type="signal peptide" evidence="11">
    <location>
        <begin position="1"/>
        <end position="34"/>
    </location>
</feature>